<comment type="caution">
    <text evidence="2">The sequence shown here is derived from an EMBL/GenBank/DDBJ whole genome shotgun (WGS) entry which is preliminary data.</text>
</comment>
<proteinExistence type="predicted"/>
<organism evidence="2 3">
    <name type="scientific">Ephemerocybe angulata</name>
    <dbReference type="NCBI Taxonomy" id="980116"/>
    <lineage>
        <taxon>Eukaryota</taxon>
        <taxon>Fungi</taxon>
        <taxon>Dikarya</taxon>
        <taxon>Basidiomycota</taxon>
        <taxon>Agaricomycotina</taxon>
        <taxon>Agaricomycetes</taxon>
        <taxon>Agaricomycetidae</taxon>
        <taxon>Agaricales</taxon>
        <taxon>Agaricineae</taxon>
        <taxon>Psathyrellaceae</taxon>
        <taxon>Ephemerocybe</taxon>
    </lineage>
</organism>
<name>A0A8H6HI19_9AGAR</name>
<keyword evidence="3" id="KW-1185">Reference proteome</keyword>
<feature type="region of interest" description="Disordered" evidence="1">
    <location>
        <begin position="569"/>
        <end position="632"/>
    </location>
</feature>
<dbReference type="AlphaFoldDB" id="A0A8H6HI19"/>
<dbReference type="OrthoDB" id="3158970at2759"/>
<feature type="compositionally biased region" description="Low complexity" evidence="1">
    <location>
        <begin position="596"/>
        <end position="608"/>
    </location>
</feature>
<evidence type="ECO:0000313" key="3">
    <source>
        <dbReference type="Proteomes" id="UP000521943"/>
    </source>
</evidence>
<sequence length="690" mass="77617">MASTTTTGDTDTGRSYVYKGKATHRSWPQLPEELIKLIGSFYLRDIVSTAYCPETWESYDSLHQRMIYATLRDGLSLERNVMTVCGSWHRALQNHPIWQRSVQLLDPTDTFRAAFYVSKPVASLGGSAAAQRQAKRHSMWKHLRHIMLYSCIVCRLNSPNTHFGLGCVNYSAGVAYTAGLGTVTVCRDHEKRKSAFCGLCLKDNPSFETASLTGLLGRMMGPGMNLQSSQAFSALLMDIGCLENEDEETWPSIETTCKSCRLEWLWKKACYQAMDREAIGGPPAPANAASLPKHKAHYPIPSLNTLLQNSPDWETRHTVEGFVDMAEGTINDVLTLAREKWWLRKNTKLGDMMGQALAARRWDGSIEEDDLDESVEDELEDDDEEDASVMQSQENSVRELALGAWARAKILDGFWISPADVWYNHDKIYKGSGMGLDQKKEGWTLAVHPCPWTIEKESEAEDQRSVQGSVGSSDQEEEEETHPRWETVVSTYPPTFHLCEQAYQVAQRQMRTILLPAMKNVVRKIIMECGAANPVLIATRMTIEDVVRVLREEEGVWFEGYDWLEKRRNEKEASDTAAAAAKRKRNEDGTSTGSGTSPVLSTTTLQTTPSPPPSTTEEDEYESEYEEESPIRIPVDPVLASPKLLRPIPYVPLSVKGFPTFTIQALKQTWREACQPLYVCRCRICERAAM</sequence>
<gene>
    <name evidence="2" type="ORF">DFP72DRAFT_822776</name>
</gene>
<evidence type="ECO:0000313" key="2">
    <source>
        <dbReference type="EMBL" id="KAF6746755.1"/>
    </source>
</evidence>
<reference evidence="2 3" key="1">
    <citation type="submission" date="2020-07" db="EMBL/GenBank/DDBJ databases">
        <title>Comparative genomics of pyrophilous fungi reveals a link between fire events and developmental genes.</title>
        <authorList>
            <consortium name="DOE Joint Genome Institute"/>
            <person name="Steindorff A.S."/>
            <person name="Carver A."/>
            <person name="Calhoun S."/>
            <person name="Stillman K."/>
            <person name="Liu H."/>
            <person name="Lipzen A."/>
            <person name="Pangilinan J."/>
            <person name="Labutti K."/>
            <person name="Bruns T.D."/>
            <person name="Grigoriev I.V."/>
        </authorList>
    </citation>
    <scope>NUCLEOTIDE SEQUENCE [LARGE SCALE GENOMIC DNA]</scope>
    <source>
        <strain evidence="2 3">CBS 144469</strain>
    </source>
</reference>
<feature type="compositionally biased region" description="Acidic residues" evidence="1">
    <location>
        <begin position="616"/>
        <end position="628"/>
    </location>
</feature>
<protein>
    <submittedName>
        <fullName evidence="2">Uncharacterized protein</fullName>
    </submittedName>
</protein>
<dbReference type="EMBL" id="JACGCI010000089">
    <property type="protein sequence ID" value="KAF6746755.1"/>
    <property type="molecule type" value="Genomic_DNA"/>
</dbReference>
<feature type="non-terminal residue" evidence="2">
    <location>
        <position position="690"/>
    </location>
</feature>
<evidence type="ECO:0000256" key="1">
    <source>
        <dbReference type="SAM" id="MobiDB-lite"/>
    </source>
</evidence>
<accession>A0A8H6HI19</accession>
<dbReference type="Proteomes" id="UP000521943">
    <property type="component" value="Unassembled WGS sequence"/>
</dbReference>
<feature type="region of interest" description="Disordered" evidence="1">
    <location>
        <begin position="456"/>
        <end position="484"/>
    </location>
</feature>